<reference evidence="6" key="1">
    <citation type="journal article" date="2016" name="Genome Announc.">
        <title>Complete Genome Sequence of Brachyspira hyodysenteriae Type Strain B78 (ATCC 27164).</title>
        <authorList>
            <person name="Mirajkar N.S."/>
            <person name="Johnson T.J."/>
            <person name="Gebhart C.J."/>
        </authorList>
    </citation>
    <scope>NUCLEOTIDE SEQUENCE [LARGE SCALE GENOMIC DNA]</scope>
    <source>
        <strain evidence="6">B78</strain>
    </source>
</reference>
<dbReference type="PANTHER" id="PTHR30349">
    <property type="entry name" value="PHAGE INTEGRASE-RELATED"/>
    <property type="match status" value="1"/>
</dbReference>
<dbReference type="EMBL" id="CP016085">
    <property type="protein sequence ID" value="ANN64886.1"/>
    <property type="molecule type" value="Genomic_DNA"/>
</dbReference>
<dbReference type="GO" id="GO:0015074">
    <property type="term" value="P:DNA integration"/>
    <property type="evidence" value="ECO:0007669"/>
    <property type="project" value="InterPro"/>
</dbReference>
<dbReference type="InterPro" id="IPR002104">
    <property type="entry name" value="Integrase_catalytic"/>
</dbReference>
<dbReference type="InterPro" id="IPR013762">
    <property type="entry name" value="Integrase-like_cat_sf"/>
</dbReference>
<dbReference type="KEGG" id="bhd:BHYOB78_13340"/>
<keyword evidence="5" id="KW-0614">Plasmid</keyword>
<proteinExistence type="inferred from homology"/>
<comment type="similarity">
    <text evidence="1">Belongs to the 'phage' integrase family.</text>
</comment>
<evidence type="ECO:0000259" key="4">
    <source>
        <dbReference type="PROSITE" id="PS51898"/>
    </source>
</evidence>
<feature type="domain" description="Tyr recombinase" evidence="4">
    <location>
        <begin position="107"/>
        <end position="282"/>
    </location>
</feature>
<dbReference type="SUPFAM" id="SSF56349">
    <property type="entry name" value="DNA breaking-rejoining enzymes"/>
    <property type="match status" value="1"/>
</dbReference>
<accession>A0A3B6W119</accession>
<dbReference type="Gene3D" id="1.10.443.10">
    <property type="entry name" value="Intergrase catalytic core"/>
    <property type="match status" value="2"/>
</dbReference>
<keyword evidence="6" id="KW-1185">Reference proteome</keyword>
<dbReference type="GO" id="GO:0006310">
    <property type="term" value="P:DNA recombination"/>
    <property type="evidence" value="ECO:0007669"/>
    <property type="project" value="UniProtKB-KW"/>
</dbReference>
<dbReference type="InterPro" id="IPR011010">
    <property type="entry name" value="DNA_brk_join_enz"/>
</dbReference>
<sequence length="282" mass="32806">MQKKYNLTMNNKLMLTKRQILDLEIVFGQAYTNVIRQYYKSNDSLTYENIIKFLKENKKTKSNSTIAIYKAALKKLIKHKIKDLNKKAIIDTAFSEIKVTKPDKTITKEKIVSKDTINQMMKLSNEKNKLIIQTLYATGLRVSELINIKKKDCKKTIEDNITYMSVSVIGKGNKERKIKLKIELYYKIINTFNSKIYLFETKNKRAFTRQYIYKIVNTAGLKALGTRQVHPHTLRHSFATELLIKDNKSLKAVSKYLGHSSTAITSDFYIHDELSIKDLIKF</sequence>
<reference evidence="6" key="2">
    <citation type="journal article" date="2017" name="Genome Announc.">
        <title>Correction for Mirajkar et al., Complete Genome Sequence of Brachyspira hyodysenteriae Type Strain B78 (ATCC 27164).</title>
        <authorList>
            <person name="Mirajkar N.S."/>
            <person name="Johnson T.J."/>
            <person name="Gebhart C.J."/>
        </authorList>
    </citation>
    <scope>NUCLEOTIDE SEQUENCE [LARGE SCALE GENOMIC DNA]</scope>
    <source>
        <strain evidence="6">B78</strain>
    </source>
</reference>
<dbReference type="Proteomes" id="UP000092328">
    <property type="component" value="Plasmid pBhyoB78"/>
</dbReference>
<dbReference type="PANTHER" id="PTHR30349:SF41">
    <property type="entry name" value="INTEGRASE_RECOMBINASE PROTEIN MJ0367-RELATED"/>
    <property type="match status" value="1"/>
</dbReference>
<evidence type="ECO:0000256" key="2">
    <source>
        <dbReference type="ARBA" id="ARBA00023125"/>
    </source>
</evidence>
<geneLocation type="plasmid" evidence="5 6">
    <name>pBhyoB78</name>
</geneLocation>
<evidence type="ECO:0000256" key="3">
    <source>
        <dbReference type="ARBA" id="ARBA00023172"/>
    </source>
</evidence>
<dbReference type="AlphaFoldDB" id="A0A3B6W119"/>
<organism evidence="5 6">
    <name type="scientific">Brachyspira hyodysenteriae ATCC 27164</name>
    <dbReference type="NCBI Taxonomy" id="1266923"/>
    <lineage>
        <taxon>Bacteria</taxon>
        <taxon>Pseudomonadati</taxon>
        <taxon>Spirochaetota</taxon>
        <taxon>Spirochaetia</taxon>
        <taxon>Brachyspirales</taxon>
        <taxon>Brachyspiraceae</taxon>
        <taxon>Brachyspira</taxon>
    </lineage>
</organism>
<evidence type="ECO:0000313" key="5">
    <source>
        <dbReference type="EMBL" id="ANN64886.1"/>
    </source>
</evidence>
<dbReference type="Pfam" id="PF00589">
    <property type="entry name" value="Phage_integrase"/>
    <property type="match status" value="1"/>
</dbReference>
<dbReference type="InterPro" id="IPR050090">
    <property type="entry name" value="Tyrosine_recombinase_XerCD"/>
</dbReference>
<protein>
    <submittedName>
        <fullName evidence="5">Integrase</fullName>
    </submittedName>
</protein>
<name>A0A3B6W119_BRAHO</name>
<dbReference type="GO" id="GO:0003677">
    <property type="term" value="F:DNA binding"/>
    <property type="evidence" value="ECO:0007669"/>
    <property type="project" value="UniProtKB-KW"/>
</dbReference>
<evidence type="ECO:0000313" key="6">
    <source>
        <dbReference type="Proteomes" id="UP000092328"/>
    </source>
</evidence>
<evidence type="ECO:0000256" key="1">
    <source>
        <dbReference type="ARBA" id="ARBA00008857"/>
    </source>
</evidence>
<dbReference type="PROSITE" id="PS51898">
    <property type="entry name" value="TYR_RECOMBINASE"/>
    <property type="match status" value="1"/>
</dbReference>
<keyword evidence="2" id="KW-0238">DNA-binding</keyword>
<keyword evidence="3" id="KW-0233">DNA recombination</keyword>
<gene>
    <name evidence="5" type="ORF">BHYOB78_13340</name>
</gene>